<comment type="caution">
    <text evidence="2">The sequence shown here is derived from an EMBL/GenBank/DDBJ whole genome shotgun (WGS) entry which is preliminary data.</text>
</comment>
<dbReference type="AlphaFoldDB" id="A0A919TBB6"/>
<dbReference type="Proteomes" id="UP000677082">
    <property type="component" value="Unassembled WGS sequence"/>
</dbReference>
<accession>A0A919TBB6</accession>
<dbReference type="EMBL" id="BOQN01000051">
    <property type="protein sequence ID" value="GIM92137.1"/>
    <property type="molecule type" value="Genomic_DNA"/>
</dbReference>
<keyword evidence="3" id="KW-1185">Reference proteome</keyword>
<feature type="compositionally biased region" description="Basic and acidic residues" evidence="1">
    <location>
        <begin position="73"/>
        <end position="82"/>
    </location>
</feature>
<gene>
    <name evidence="2" type="ORF">Ato02nite_039300</name>
</gene>
<sequence>MIGMPTPQVDPSPSSNRTCTGFPVTAGDVEAEGPVDAGPADDDGPPCQAPSDDDPSQAATRASVTPSTVAPAADRHERENLMLRRCSQPGSAATRGASLLIRITCLLIPISP</sequence>
<organism evidence="2 3">
    <name type="scientific">Paractinoplanes toevensis</name>
    <dbReference type="NCBI Taxonomy" id="571911"/>
    <lineage>
        <taxon>Bacteria</taxon>
        <taxon>Bacillati</taxon>
        <taxon>Actinomycetota</taxon>
        <taxon>Actinomycetes</taxon>
        <taxon>Micromonosporales</taxon>
        <taxon>Micromonosporaceae</taxon>
        <taxon>Paractinoplanes</taxon>
    </lineage>
</organism>
<feature type="compositionally biased region" description="Polar residues" evidence="1">
    <location>
        <begin position="57"/>
        <end position="68"/>
    </location>
</feature>
<feature type="region of interest" description="Disordered" evidence="1">
    <location>
        <begin position="1"/>
        <end position="93"/>
    </location>
</feature>
<protein>
    <submittedName>
        <fullName evidence="2">Uncharacterized protein</fullName>
    </submittedName>
</protein>
<name>A0A919TBB6_9ACTN</name>
<proteinExistence type="predicted"/>
<reference evidence="2 3" key="1">
    <citation type="submission" date="2021-03" db="EMBL/GenBank/DDBJ databases">
        <title>Whole genome shotgun sequence of Actinoplanes toevensis NBRC 105298.</title>
        <authorList>
            <person name="Komaki H."/>
            <person name="Tamura T."/>
        </authorList>
    </citation>
    <scope>NUCLEOTIDE SEQUENCE [LARGE SCALE GENOMIC DNA]</scope>
    <source>
        <strain evidence="2 3">NBRC 105298</strain>
    </source>
</reference>
<evidence type="ECO:0000256" key="1">
    <source>
        <dbReference type="SAM" id="MobiDB-lite"/>
    </source>
</evidence>
<feature type="compositionally biased region" description="Acidic residues" evidence="1">
    <location>
        <begin position="29"/>
        <end position="44"/>
    </location>
</feature>
<feature type="compositionally biased region" description="Polar residues" evidence="1">
    <location>
        <begin position="9"/>
        <end position="19"/>
    </location>
</feature>
<evidence type="ECO:0000313" key="3">
    <source>
        <dbReference type="Proteomes" id="UP000677082"/>
    </source>
</evidence>
<evidence type="ECO:0000313" key="2">
    <source>
        <dbReference type="EMBL" id="GIM92137.1"/>
    </source>
</evidence>